<dbReference type="SUPFAM" id="SSF48150">
    <property type="entry name" value="DNA-glycosylase"/>
    <property type="match status" value="1"/>
</dbReference>
<name>Q0F207_9PROT</name>
<dbReference type="PANTHER" id="PTHR30037">
    <property type="entry name" value="DNA-3-METHYLADENINE GLYCOSYLASE 1"/>
    <property type="match status" value="1"/>
</dbReference>
<protein>
    <recommendedName>
        <fullName evidence="3">3-methyladenine DNA glycosylase</fullName>
    </recommendedName>
</protein>
<dbReference type="eggNOG" id="COG2818">
    <property type="taxonomic scope" value="Bacteria"/>
</dbReference>
<evidence type="ECO:0008006" key="3">
    <source>
        <dbReference type="Google" id="ProtNLM"/>
    </source>
</evidence>
<dbReference type="RefSeq" id="WP_009850762.1">
    <property type="nucleotide sequence ID" value="NZ_DS022295.1"/>
</dbReference>
<dbReference type="InterPro" id="IPR052891">
    <property type="entry name" value="DNA-3mA_glycosylase"/>
</dbReference>
<keyword evidence="2" id="KW-1185">Reference proteome</keyword>
<sequence length="224" mass="25430">MLKFEEIYLRAAEHKSGVDVLEQLLPEASSVEAVASLDESRFLAEMTRCIFQAGFVWRVINQKWQGFEDVFHGFDVNRVLSLQPEDWEEICADTRIARNRQKIGSVRVNAQFIEDIALETGSFGRFIADWPASDLIGLLELLKKRGARLGGNTGQRFLRNVGKDSFYLGKDVIRCLQNSGLDIKDNPTSKKELAAIQQAFNQWHEESNRSYTHISKIAAYTISS</sequence>
<dbReference type="InParanoid" id="Q0F207"/>
<gene>
    <name evidence="1" type="ORF">SPV1_02307</name>
</gene>
<proteinExistence type="predicted"/>
<dbReference type="InterPro" id="IPR005019">
    <property type="entry name" value="Adenine_glyco"/>
</dbReference>
<dbReference type="PANTHER" id="PTHR30037:SF3">
    <property type="entry name" value="BLR0857 PROTEIN"/>
    <property type="match status" value="1"/>
</dbReference>
<dbReference type="GO" id="GO:0008725">
    <property type="term" value="F:DNA-3-methyladenine glycosylase activity"/>
    <property type="evidence" value="ECO:0007669"/>
    <property type="project" value="InterPro"/>
</dbReference>
<dbReference type="STRING" id="314344.AL013_05315"/>
<dbReference type="EMBL" id="AATS01000002">
    <property type="protein sequence ID" value="EAU55743.1"/>
    <property type="molecule type" value="Genomic_DNA"/>
</dbReference>
<dbReference type="InterPro" id="IPR011257">
    <property type="entry name" value="DNA_glycosylase"/>
</dbReference>
<dbReference type="HOGENOM" id="CLU_1239284_0_0_0"/>
<dbReference type="Proteomes" id="UP000005297">
    <property type="component" value="Unassembled WGS sequence"/>
</dbReference>
<dbReference type="AlphaFoldDB" id="Q0F207"/>
<dbReference type="Gene3D" id="1.10.340.30">
    <property type="entry name" value="Hypothetical protein, domain 2"/>
    <property type="match status" value="1"/>
</dbReference>
<dbReference type="Pfam" id="PF03352">
    <property type="entry name" value="Adenine_glyco"/>
    <property type="match status" value="1"/>
</dbReference>
<dbReference type="OrthoDB" id="9795156at2"/>
<accession>Q0F207</accession>
<dbReference type="GO" id="GO:0006284">
    <property type="term" value="P:base-excision repair"/>
    <property type="evidence" value="ECO:0007669"/>
    <property type="project" value="InterPro"/>
</dbReference>
<evidence type="ECO:0000313" key="2">
    <source>
        <dbReference type="Proteomes" id="UP000005297"/>
    </source>
</evidence>
<organism evidence="1 2">
    <name type="scientific">Mariprofundus ferrooxydans PV-1</name>
    <dbReference type="NCBI Taxonomy" id="314345"/>
    <lineage>
        <taxon>Bacteria</taxon>
        <taxon>Pseudomonadati</taxon>
        <taxon>Pseudomonadota</taxon>
        <taxon>Candidatius Mariprofundia</taxon>
        <taxon>Mariprofundales</taxon>
        <taxon>Mariprofundaceae</taxon>
        <taxon>Mariprofundus</taxon>
    </lineage>
</organism>
<reference evidence="1 2" key="1">
    <citation type="submission" date="2006-09" db="EMBL/GenBank/DDBJ databases">
        <authorList>
            <person name="Emerson D."/>
            <person name="Ferriera S."/>
            <person name="Johnson J."/>
            <person name="Kravitz S."/>
            <person name="Halpern A."/>
            <person name="Remington K."/>
            <person name="Beeson K."/>
            <person name="Tran B."/>
            <person name="Rogers Y.-H."/>
            <person name="Friedman R."/>
            <person name="Venter J.C."/>
        </authorList>
    </citation>
    <scope>NUCLEOTIDE SEQUENCE [LARGE SCALE GENOMIC DNA]</scope>
    <source>
        <strain evidence="1 2">PV-1</strain>
    </source>
</reference>
<comment type="caution">
    <text evidence="1">The sequence shown here is derived from an EMBL/GenBank/DDBJ whole genome shotgun (WGS) entry which is preliminary data.</text>
</comment>
<evidence type="ECO:0000313" key="1">
    <source>
        <dbReference type="EMBL" id="EAU55743.1"/>
    </source>
</evidence>